<evidence type="ECO:0000313" key="7">
    <source>
        <dbReference type="EMBL" id="QDJ14694.1"/>
    </source>
</evidence>
<dbReference type="GO" id="GO:0015293">
    <property type="term" value="F:symporter activity"/>
    <property type="evidence" value="ECO:0007669"/>
    <property type="project" value="UniProtKB-KW"/>
</dbReference>
<dbReference type="NCBIfam" id="NF037982">
    <property type="entry name" value="Nramp_1"/>
    <property type="match status" value="1"/>
</dbReference>
<keyword evidence="6" id="KW-0472">Membrane</keyword>
<gene>
    <name evidence="7" type="ORF">CEP48_04300</name>
</gene>
<evidence type="ECO:0000256" key="1">
    <source>
        <dbReference type="ARBA" id="ARBA00004141"/>
    </source>
</evidence>
<evidence type="ECO:0000256" key="3">
    <source>
        <dbReference type="ARBA" id="ARBA00022692"/>
    </source>
</evidence>
<dbReference type="GO" id="GO:0005384">
    <property type="term" value="F:manganese ion transmembrane transporter activity"/>
    <property type="evidence" value="ECO:0007669"/>
    <property type="project" value="TreeGrafter"/>
</dbReference>
<dbReference type="GO" id="GO:0015086">
    <property type="term" value="F:cadmium ion transmembrane transporter activity"/>
    <property type="evidence" value="ECO:0007669"/>
    <property type="project" value="TreeGrafter"/>
</dbReference>
<dbReference type="EMBL" id="CP022011">
    <property type="protein sequence ID" value="QDJ14694.1"/>
    <property type="molecule type" value="Genomic_DNA"/>
</dbReference>
<dbReference type="AlphaFoldDB" id="A0A8D4LNW0"/>
<keyword evidence="2" id="KW-0813">Transport</keyword>
<evidence type="ECO:0000313" key="8">
    <source>
        <dbReference type="Proteomes" id="UP000955338"/>
    </source>
</evidence>
<proteinExistence type="predicted"/>
<comment type="subcellular location">
    <subcellularLocation>
        <location evidence="1">Membrane</location>
        <topology evidence="1">Multi-pass membrane protein</topology>
    </subcellularLocation>
</comment>
<dbReference type="Proteomes" id="UP000955338">
    <property type="component" value="Chromosome"/>
</dbReference>
<dbReference type="InterPro" id="IPR001046">
    <property type="entry name" value="NRAMP_fam"/>
</dbReference>
<evidence type="ECO:0000256" key="6">
    <source>
        <dbReference type="ARBA" id="ARBA00023136"/>
    </source>
</evidence>
<evidence type="ECO:0000256" key="5">
    <source>
        <dbReference type="ARBA" id="ARBA00022989"/>
    </source>
</evidence>
<keyword evidence="8" id="KW-1185">Reference proteome</keyword>
<evidence type="ECO:0000256" key="4">
    <source>
        <dbReference type="ARBA" id="ARBA00022847"/>
    </source>
</evidence>
<organism evidence="7 8">
    <name type="scientific">Mergibacter septicus</name>
    <dbReference type="NCBI Taxonomy" id="221402"/>
    <lineage>
        <taxon>Bacteria</taxon>
        <taxon>Pseudomonadati</taxon>
        <taxon>Pseudomonadota</taxon>
        <taxon>Gammaproteobacteria</taxon>
        <taxon>Pasteurellales</taxon>
        <taxon>Pasteurellaceae</taxon>
        <taxon>Mergibacter</taxon>
    </lineage>
</organism>
<protein>
    <submittedName>
        <fullName evidence="7">Uncharacterized protein</fullName>
    </submittedName>
</protein>
<keyword evidence="5" id="KW-1133">Transmembrane helix</keyword>
<reference evidence="7" key="1">
    <citation type="submission" date="2017-06" db="EMBL/GenBank/DDBJ databases">
        <title>Genome sequencing of pathogenic and non-pathogenic strains within Bisgaard taxon 40.</title>
        <authorList>
            <person name="Ladner J.T."/>
            <person name="Lovett S.P."/>
            <person name="Koroleva G."/>
            <person name="Lorch J.M."/>
        </authorList>
    </citation>
    <scope>NUCLEOTIDE SEQUENCE</scope>
    <source>
        <strain evidence="7">27576-1-I1</strain>
    </source>
</reference>
<dbReference type="PANTHER" id="PTHR11706">
    <property type="entry name" value="SOLUTE CARRIER PROTEIN FAMILY 11 MEMBER"/>
    <property type="match status" value="1"/>
</dbReference>
<keyword evidence="3" id="KW-0812">Transmembrane</keyword>
<dbReference type="GO" id="GO:0034755">
    <property type="term" value="P:iron ion transmembrane transport"/>
    <property type="evidence" value="ECO:0007669"/>
    <property type="project" value="TreeGrafter"/>
</dbReference>
<evidence type="ECO:0000256" key="2">
    <source>
        <dbReference type="ARBA" id="ARBA00022448"/>
    </source>
</evidence>
<dbReference type="Pfam" id="PF01566">
    <property type="entry name" value="Nramp"/>
    <property type="match status" value="1"/>
</dbReference>
<sequence>MVKILKINQWELLIMNALIRKIKSSGPAAIITSAFIGPGTIIVSTKAGIAFGYSLIWAVIFAVISLMFLMEMASRVAIITKQDLIQATINVIPNSIIWKRFIQGLMLLAVLTVCFAFQAGNFSGGSLGLANALGLEQKYVVILMTMIVLLITLLGSSHLLELIMKLFVGFMGIVFVITFLFIQPNVFAILKGVIPNIPEGGYVLTLALIGTTLIGINLILHSITSKDRWSKETDLIEAKWDIGINILIGGLITFSIVVTSATVLQGTNITGNPALMFTQSLKPVLGDYASLLGNLGLFAAGLSSAIAIPFTLKKITTGVFQFKDGAQGRKANILAIIAILFGAVLAIIGKNPQQIIILAQATSGFFLPLITILILIVTNNKQVLGRYVNKPLQNVVGGLVVILTLALGIQGIRQAVINFFNLLG</sequence>
<dbReference type="GO" id="GO:0005886">
    <property type="term" value="C:plasma membrane"/>
    <property type="evidence" value="ECO:0007669"/>
    <property type="project" value="TreeGrafter"/>
</dbReference>
<accession>A0A8D4LNW0</accession>
<dbReference type="PANTHER" id="PTHR11706:SF33">
    <property type="entry name" value="NATURAL RESISTANCE-ASSOCIATED MACROPHAGE PROTEIN 2"/>
    <property type="match status" value="1"/>
</dbReference>
<name>A0A8D4LNW0_9PAST</name>
<keyword evidence="4" id="KW-0769">Symport</keyword>